<gene>
    <name evidence="11" type="ORF">M0L20_16915</name>
</gene>
<dbReference type="Pfam" id="PF00512">
    <property type="entry name" value="HisKA"/>
    <property type="match status" value="1"/>
</dbReference>
<evidence type="ECO:0000256" key="7">
    <source>
        <dbReference type="ARBA" id="ARBA00022840"/>
    </source>
</evidence>
<dbReference type="SUPFAM" id="SSF55874">
    <property type="entry name" value="ATPase domain of HSP90 chaperone/DNA topoisomerase II/histidine kinase"/>
    <property type="match status" value="1"/>
</dbReference>
<dbReference type="SMART" id="SM00387">
    <property type="entry name" value="HATPase_c"/>
    <property type="match status" value="1"/>
</dbReference>
<dbReference type="InterPro" id="IPR005467">
    <property type="entry name" value="His_kinase_dom"/>
</dbReference>
<evidence type="ECO:0000313" key="12">
    <source>
        <dbReference type="Proteomes" id="UP001202180"/>
    </source>
</evidence>
<evidence type="ECO:0000256" key="8">
    <source>
        <dbReference type="ARBA" id="ARBA00023012"/>
    </source>
</evidence>
<dbReference type="PANTHER" id="PTHR42878:SF7">
    <property type="entry name" value="SENSOR HISTIDINE KINASE GLRK"/>
    <property type="match status" value="1"/>
</dbReference>
<evidence type="ECO:0000256" key="2">
    <source>
        <dbReference type="ARBA" id="ARBA00012438"/>
    </source>
</evidence>
<evidence type="ECO:0000256" key="5">
    <source>
        <dbReference type="ARBA" id="ARBA00022741"/>
    </source>
</evidence>
<evidence type="ECO:0000256" key="6">
    <source>
        <dbReference type="ARBA" id="ARBA00022777"/>
    </source>
</evidence>
<name>A0ABT0HPQ4_9BACT</name>
<comment type="catalytic activity">
    <reaction evidence="1">
        <text>ATP + protein L-histidine = ADP + protein N-phospho-L-histidine.</text>
        <dbReference type="EC" id="2.7.13.3"/>
    </reaction>
</comment>
<dbReference type="InterPro" id="IPR050351">
    <property type="entry name" value="BphY/WalK/GraS-like"/>
</dbReference>
<dbReference type="CDD" id="cd00082">
    <property type="entry name" value="HisKA"/>
    <property type="match status" value="1"/>
</dbReference>
<dbReference type="Proteomes" id="UP001202180">
    <property type="component" value="Unassembled WGS sequence"/>
</dbReference>
<dbReference type="Gene3D" id="1.10.287.130">
    <property type="match status" value="1"/>
</dbReference>
<protein>
    <recommendedName>
        <fullName evidence="2">histidine kinase</fullName>
        <ecNumber evidence="2">2.7.13.3</ecNumber>
    </recommendedName>
</protein>
<dbReference type="EMBL" id="JALPRF010000003">
    <property type="protein sequence ID" value="MCK8493550.1"/>
    <property type="molecule type" value="Genomic_DNA"/>
</dbReference>
<dbReference type="InterPro" id="IPR004358">
    <property type="entry name" value="Sig_transdc_His_kin-like_C"/>
</dbReference>
<comment type="caution">
    <text evidence="11">The sequence shown here is derived from an EMBL/GenBank/DDBJ whole genome shotgun (WGS) entry which is preliminary data.</text>
</comment>
<accession>A0ABT0HPQ4</accession>
<evidence type="ECO:0000259" key="10">
    <source>
        <dbReference type="PROSITE" id="PS50109"/>
    </source>
</evidence>
<proteinExistence type="predicted"/>
<organism evidence="11 12">
    <name type="scientific">Spirosoma liriopis</name>
    <dbReference type="NCBI Taxonomy" id="2937440"/>
    <lineage>
        <taxon>Bacteria</taxon>
        <taxon>Pseudomonadati</taxon>
        <taxon>Bacteroidota</taxon>
        <taxon>Cytophagia</taxon>
        <taxon>Cytophagales</taxon>
        <taxon>Cytophagaceae</taxon>
        <taxon>Spirosoma</taxon>
    </lineage>
</organism>
<evidence type="ECO:0000256" key="9">
    <source>
        <dbReference type="SAM" id="MobiDB-lite"/>
    </source>
</evidence>
<dbReference type="InterPro" id="IPR003661">
    <property type="entry name" value="HisK_dim/P_dom"/>
</dbReference>
<dbReference type="InterPro" id="IPR036097">
    <property type="entry name" value="HisK_dim/P_sf"/>
</dbReference>
<reference evidence="11 12" key="1">
    <citation type="submission" date="2022-04" db="EMBL/GenBank/DDBJ databases">
        <title>Spirosoma sp. strain RP8 genome sequencing and assembly.</title>
        <authorList>
            <person name="Jung Y."/>
        </authorList>
    </citation>
    <scope>NUCLEOTIDE SEQUENCE [LARGE SCALE GENOMIC DNA]</scope>
    <source>
        <strain evidence="11 12">RP8</strain>
    </source>
</reference>
<dbReference type="InterPro" id="IPR003594">
    <property type="entry name" value="HATPase_dom"/>
</dbReference>
<keyword evidence="5" id="KW-0547">Nucleotide-binding</keyword>
<dbReference type="PANTHER" id="PTHR42878">
    <property type="entry name" value="TWO-COMPONENT HISTIDINE KINASE"/>
    <property type="match status" value="1"/>
</dbReference>
<dbReference type="EC" id="2.7.13.3" evidence="2"/>
<dbReference type="PRINTS" id="PR00344">
    <property type="entry name" value="BCTRLSENSOR"/>
</dbReference>
<keyword evidence="8" id="KW-0902">Two-component regulatory system</keyword>
<evidence type="ECO:0000256" key="4">
    <source>
        <dbReference type="ARBA" id="ARBA00022679"/>
    </source>
</evidence>
<sequence>MAKVTDPYGDQINQLKEYLYALRESILNQWRTRCSIDEDLHTRTSFSREEFNDQLPVLLNILTQRLASEPPETDPVERAGQHGLHRRQRGYSLAELMNELAKFYAILEEEIGQFLDLYPQTLPTVVAQAHSQLLRLSQEMGMGSVMYYDQLRQTATAEQVQTLELSLDKLHQLTKQRGHHLRQASHDLRGSFGIASSAAQLLQLPTDEAQRTQFLDMLSRNLKDTEHMLNQLLDYSRLEAGQESLHSKSFDAAQLLHSLVKGAQSVAKSKNLLLKADGPDKLAVVGDELKVQRLVQNLLVNALKYTQQGWVSVSWAMENDTRWIISVQDTGPGFSAGPTALLADQLQSLAQPTSSHQPEGPATYPSDAIPATSEQKDQPSQPKADGEGIGLFIVKRLCELMKGSMDIETSDRGTLIRIRLLVNQRLSEQGR</sequence>
<keyword evidence="12" id="KW-1185">Reference proteome</keyword>
<dbReference type="RefSeq" id="WP_248478144.1">
    <property type="nucleotide sequence ID" value="NZ_JALPRF010000003.1"/>
</dbReference>
<dbReference type="InterPro" id="IPR036890">
    <property type="entry name" value="HATPase_C_sf"/>
</dbReference>
<keyword evidence="6 11" id="KW-0418">Kinase</keyword>
<feature type="domain" description="Histidine kinase" evidence="10">
    <location>
        <begin position="183"/>
        <end position="424"/>
    </location>
</feature>
<feature type="region of interest" description="Disordered" evidence="9">
    <location>
        <begin position="349"/>
        <end position="386"/>
    </location>
</feature>
<keyword evidence="4" id="KW-0808">Transferase</keyword>
<keyword evidence="3" id="KW-0597">Phosphoprotein</keyword>
<dbReference type="Pfam" id="PF02518">
    <property type="entry name" value="HATPase_c"/>
    <property type="match status" value="1"/>
</dbReference>
<evidence type="ECO:0000256" key="3">
    <source>
        <dbReference type="ARBA" id="ARBA00022553"/>
    </source>
</evidence>
<evidence type="ECO:0000256" key="1">
    <source>
        <dbReference type="ARBA" id="ARBA00000085"/>
    </source>
</evidence>
<dbReference type="SUPFAM" id="SSF47384">
    <property type="entry name" value="Homodimeric domain of signal transducing histidine kinase"/>
    <property type="match status" value="1"/>
</dbReference>
<evidence type="ECO:0000313" key="11">
    <source>
        <dbReference type="EMBL" id="MCK8493550.1"/>
    </source>
</evidence>
<dbReference type="Gene3D" id="3.30.565.10">
    <property type="entry name" value="Histidine kinase-like ATPase, C-terminal domain"/>
    <property type="match status" value="1"/>
</dbReference>
<keyword evidence="7" id="KW-0067">ATP-binding</keyword>
<dbReference type="PROSITE" id="PS50109">
    <property type="entry name" value="HIS_KIN"/>
    <property type="match status" value="1"/>
</dbReference>
<dbReference type="SMART" id="SM00388">
    <property type="entry name" value="HisKA"/>
    <property type="match status" value="1"/>
</dbReference>
<dbReference type="GO" id="GO:0016301">
    <property type="term" value="F:kinase activity"/>
    <property type="evidence" value="ECO:0007669"/>
    <property type="project" value="UniProtKB-KW"/>
</dbReference>